<gene>
    <name evidence="2" type="ORF">M0813_11848</name>
</gene>
<reference evidence="2" key="1">
    <citation type="submission" date="2022-08" db="EMBL/GenBank/DDBJ databases">
        <title>Novel sulfate-reducing endosymbionts in the free-living metamonad Anaeramoeba.</title>
        <authorList>
            <person name="Jerlstrom-Hultqvist J."/>
            <person name="Cepicka I."/>
            <person name="Gallot-Lavallee L."/>
            <person name="Salas-Leiva D."/>
            <person name="Curtis B.A."/>
            <person name="Zahonova K."/>
            <person name="Pipaliya S."/>
            <person name="Dacks J."/>
            <person name="Roger A.J."/>
        </authorList>
    </citation>
    <scope>NUCLEOTIDE SEQUENCE</scope>
    <source>
        <strain evidence="2">Schooner1</strain>
    </source>
</reference>
<dbReference type="Proteomes" id="UP001150062">
    <property type="component" value="Unassembled WGS sequence"/>
</dbReference>
<organism evidence="2 3">
    <name type="scientific">Anaeramoeba flamelloides</name>
    <dbReference type="NCBI Taxonomy" id="1746091"/>
    <lineage>
        <taxon>Eukaryota</taxon>
        <taxon>Metamonada</taxon>
        <taxon>Anaeramoebidae</taxon>
        <taxon>Anaeramoeba</taxon>
    </lineage>
</organism>
<sequence length="673" mass="80275">METVLSRTQINFSNYNISITIQSQTSQSPYLKQPIGYENVVNRELPNVVLFQVRSNQLIRPIKIGKDAIKLYQRYLYFKQSGEWNNLNSNTKGMHVQKRQSLAKEKRKKRKNKNNRSQQEEESETERKKVGNSKDPLVKYNRDYEFFVINGKTFTEFPLKISSFSGKQFLTQEVLSGYFMLIQKQVNKEFLKINNQNKTSEMGKQITFFSTLWIFTFPFNLTEVSRLSLYQLAYQNGFIEDIQKPDTASPGLIILEQKEILSLFFQKEYSKQRKRQRQIQKQKQVTYHILTQESINKQLIVLKFQTPKDKDKIKKSIEIKSLQIATMDLFIDFLKPKIHILEFLSSKDYQNSKLKKDHRNKPNIWFKFCIWHLEYYLCNFKFDVKTNQIHLGFITNQQLNYLRNLFQQYNQSEKKKKSQQLIQVINKNDQIFLSFEKEDFLKQICHKYLQKIFDTIKTPKYNSGNNSKMKKKTKQFITFLITQKSYLHRLITSEEKFKKEHKILQSYFWGEINRIALEKIGKLDKINDLYLKKTYCLKFLVKQPNNYKKNKKKNNKNNTKNNYYLILFKKGEIIDNSSTTKKHCVLPINEHTLKISLLESKDSMRFKSINEIKFQKFKKIGSQILSSKPNNSIDPNQGVKKKLKIYLEYSLKKTKLELDLGFKKNAMKRFFPP</sequence>
<keyword evidence="3" id="KW-1185">Reference proteome</keyword>
<name>A0ABQ8ZDT9_9EUKA</name>
<evidence type="ECO:0000313" key="2">
    <source>
        <dbReference type="EMBL" id="KAJ6255062.1"/>
    </source>
</evidence>
<proteinExistence type="predicted"/>
<comment type="caution">
    <text evidence="2">The sequence shown here is derived from an EMBL/GenBank/DDBJ whole genome shotgun (WGS) entry which is preliminary data.</text>
</comment>
<evidence type="ECO:0000313" key="3">
    <source>
        <dbReference type="Proteomes" id="UP001150062"/>
    </source>
</evidence>
<evidence type="ECO:0000256" key="1">
    <source>
        <dbReference type="SAM" id="MobiDB-lite"/>
    </source>
</evidence>
<accession>A0ABQ8ZDT9</accession>
<dbReference type="EMBL" id="JAOAOG010000015">
    <property type="protein sequence ID" value="KAJ6255062.1"/>
    <property type="molecule type" value="Genomic_DNA"/>
</dbReference>
<feature type="compositionally biased region" description="Basic residues" evidence="1">
    <location>
        <begin position="105"/>
        <end position="114"/>
    </location>
</feature>
<protein>
    <submittedName>
        <fullName evidence="2">Uncharacterized protein</fullName>
    </submittedName>
</protein>
<feature type="region of interest" description="Disordered" evidence="1">
    <location>
        <begin position="88"/>
        <end position="132"/>
    </location>
</feature>